<proteinExistence type="inferred from homology"/>
<reference evidence="12" key="1">
    <citation type="journal article" date="2020" name="Stud. Mycol.">
        <title>101 Dothideomycetes genomes: a test case for predicting lifestyles and emergence of pathogens.</title>
        <authorList>
            <person name="Haridas S."/>
            <person name="Albert R."/>
            <person name="Binder M."/>
            <person name="Bloem J."/>
            <person name="Labutti K."/>
            <person name="Salamov A."/>
            <person name="Andreopoulos B."/>
            <person name="Baker S."/>
            <person name="Barry K."/>
            <person name="Bills G."/>
            <person name="Bluhm B."/>
            <person name="Cannon C."/>
            <person name="Castanera R."/>
            <person name="Culley D."/>
            <person name="Daum C."/>
            <person name="Ezra D."/>
            <person name="Gonzalez J."/>
            <person name="Henrissat B."/>
            <person name="Kuo A."/>
            <person name="Liang C."/>
            <person name="Lipzen A."/>
            <person name="Lutzoni F."/>
            <person name="Magnuson J."/>
            <person name="Mondo S."/>
            <person name="Nolan M."/>
            <person name="Ohm R."/>
            <person name="Pangilinan J."/>
            <person name="Park H.-J."/>
            <person name="Ramirez L."/>
            <person name="Alfaro M."/>
            <person name="Sun H."/>
            <person name="Tritt A."/>
            <person name="Yoshinaga Y."/>
            <person name="Zwiers L.-H."/>
            <person name="Turgeon B."/>
            <person name="Goodwin S."/>
            <person name="Spatafora J."/>
            <person name="Crous P."/>
            <person name="Grigoriev I."/>
        </authorList>
    </citation>
    <scope>NUCLEOTIDE SEQUENCE</scope>
    <source>
        <strain evidence="12">CBS 119687</strain>
    </source>
</reference>
<evidence type="ECO:0000256" key="1">
    <source>
        <dbReference type="ARBA" id="ARBA00003389"/>
    </source>
</evidence>
<feature type="transmembrane region" description="Helical" evidence="11">
    <location>
        <begin position="407"/>
        <end position="425"/>
    </location>
</feature>
<sequence>MLTTLLFHSPAISAYHHSPSGNAAPSMNADLDTLFQYTTSRNHKVISQAVEFVVSMQTAPTCTRMAASHLMNECKLLENAPEFAKTRPEAYLDNVKTEYAAKLAVCELLSAQPHTSNPLPPAHCDIFVPSSRACGKGGSWWYNSKPTTSDDKQCYPDFNGYQYSQCLKTLQSSPQYWTSFSNARQNAVVMCQASRDAIERENHLEIFKNLTQVMSAVSSTMKDTTEEYESLVRDQKEFANAIREAQEQAKQDIQDVHDKAIATVGSLDNKFHSFMDISITGLIQALTQGQSDAIIRIREEMQLFSQDMILESSGMAKSLTGELQKHHDRALISLQINHEAQLDSYNVLSDYMGEIHHAAMKINHTTNSSLTKIDTIQQRLETLSSRAEHIANGFAFFSGIPDFITSLVRTLIATAGILFLFALLYKFSRKLAVHTAGACSSAYLLHICGVYQWLGNAFSRTADAHAHSQRILPSITDLSATQRGAAIILLLWACAYPVSQVNSFFGHLLGTTLNRLLSAYWIRQYQNEGGVGFLPSVEIPDKIPQRMVDLSGNNFRPIRPLGFEREASCPVEA</sequence>
<dbReference type="GO" id="GO:0031965">
    <property type="term" value="C:nuclear membrane"/>
    <property type="evidence" value="ECO:0007669"/>
    <property type="project" value="UniProtKB-SubCell"/>
</dbReference>
<comment type="function">
    <text evidence="1 11">Required for nuclear membrane fusion during karyogamy.</text>
</comment>
<evidence type="ECO:0000256" key="11">
    <source>
        <dbReference type="RuleBase" id="RU368082"/>
    </source>
</evidence>
<keyword evidence="13" id="KW-1185">Reference proteome</keyword>
<dbReference type="RefSeq" id="XP_033524966.1">
    <property type="nucleotide sequence ID" value="XM_033663629.1"/>
</dbReference>
<evidence type="ECO:0008006" key="14">
    <source>
        <dbReference type="Google" id="ProtNLM"/>
    </source>
</evidence>
<evidence type="ECO:0000256" key="3">
    <source>
        <dbReference type="ARBA" id="ARBA00022459"/>
    </source>
</evidence>
<dbReference type="GO" id="GO:0000742">
    <property type="term" value="P:karyogamy involved in conjugation with cellular fusion"/>
    <property type="evidence" value="ECO:0007669"/>
    <property type="project" value="UniProtKB-UniRule"/>
</dbReference>
<evidence type="ECO:0000256" key="9">
    <source>
        <dbReference type="ARBA" id="ARBA00023180"/>
    </source>
</evidence>
<keyword evidence="4 11" id="KW-0812">Transmembrane</keyword>
<evidence type="ECO:0000313" key="12">
    <source>
        <dbReference type="EMBL" id="KAF2130579.1"/>
    </source>
</evidence>
<keyword evidence="10 11" id="KW-0539">Nucleus</keyword>
<dbReference type="Pfam" id="PF04163">
    <property type="entry name" value="Tht1"/>
    <property type="match status" value="1"/>
</dbReference>
<dbReference type="AlphaFoldDB" id="A0A6A6AFA0"/>
<keyword evidence="8 11" id="KW-0472">Membrane</keyword>
<dbReference type="GeneID" id="54404061"/>
<dbReference type="GO" id="GO:0005789">
    <property type="term" value="C:endoplasmic reticulum membrane"/>
    <property type="evidence" value="ECO:0007669"/>
    <property type="project" value="UniProtKB-SubCell"/>
</dbReference>
<evidence type="ECO:0000256" key="10">
    <source>
        <dbReference type="ARBA" id="ARBA00023242"/>
    </source>
</evidence>
<dbReference type="EMBL" id="ML977504">
    <property type="protein sequence ID" value="KAF2130579.1"/>
    <property type="molecule type" value="Genomic_DNA"/>
</dbReference>
<protein>
    <recommendedName>
        <fullName evidence="14">Nuclear membrane fusion protein Kar5</fullName>
    </recommendedName>
</protein>
<dbReference type="Proteomes" id="UP000799771">
    <property type="component" value="Unassembled WGS sequence"/>
</dbReference>
<dbReference type="OrthoDB" id="5311848at2759"/>
<accession>A0A6A6AFA0</accession>
<gene>
    <name evidence="12" type="ORF">P153DRAFT_289062</name>
</gene>
<keyword evidence="9" id="KW-0325">Glycoprotein</keyword>
<name>A0A6A6AFA0_9PLEO</name>
<evidence type="ECO:0000256" key="2">
    <source>
        <dbReference type="ARBA" id="ARBA00010473"/>
    </source>
</evidence>
<evidence type="ECO:0000256" key="4">
    <source>
        <dbReference type="ARBA" id="ARBA00022692"/>
    </source>
</evidence>
<keyword evidence="3 11" id="KW-0415">Karyogamy</keyword>
<dbReference type="GO" id="GO:0048288">
    <property type="term" value="P:nuclear membrane fusion involved in karyogamy"/>
    <property type="evidence" value="ECO:0007669"/>
    <property type="project" value="UniProtKB-UniRule"/>
</dbReference>
<organism evidence="12 13">
    <name type="scientific">Dothidotthia symphoricarpi CBS 119687</name>
    <dbReference type="NCBI Taxonomy" id="1392245"/>
    <lineage>
        <taxon>Eukaryota</taxon>
        <taxon>Fungi</taxon>
        <taxon>Dikarya</taxon>
        <taxon>Ascomycota</taxon>
        <taxon>Pezizomycotina</taxon>
        <taxon>Dothideomycetes</taxon>
        <taxon>Pleosporomycetidae</taxon>
        <taxon>Pleosporales</taxon>
        <taxon>Dothidotthiaceae</taxon>
        <taxon>Dothidotthia</taxon>
    </lineage>
</organism>
<dbReference type="InterPro" id="IPR007292">
    <property type="entry name" value="Nuclear_fusion_Kar5"/>
</dbReference>
<evidence type="ECO:0000313" key="13">
    <source>
        <dbReference type="Proteomes" id="UP000799771"/>
    </source>
</evidence>
<comment type="subcellular location">
    <subcellularLocation>
        <location evidence="11">Endoplasmic reticulum membrane</location>
    </subcellularLocation>
    <subcellularLocation>
        <location evidence="11">Nucleus membrane</location>
    </subcellularLocation>
</comment>
<evidence type="ECO:0000256" key="7">
    <source>
        <dbReference type="ARBA" id="ARBA00022989"/>
    </source>
</evidence>
<keyword evidence="7 11" id="KW-1133">Transmembrane helix</keyword>
<comment type="similarity">
    <text evidence="2 11">Belongs to the KAR5 family.</text>
</comment>
<keyword evidence="6 11" id="KW-0256">Endoplasmic reticulum</keyword>
<evidence type="ECO:0000256" key="6">
    <source>
        <dbReference type="ARBA" id="ARBA00022824"/>
    </source>
</evidence>
<keyword evidence="5 11" id="KW-0732">Signal</keyword>
<evidence type="ECO:0000256" key="8">
    <source>
        <dbReference type="ARBA" id="ARBA00023136"/>
    </source>
</evidence>
<dbReference type="PANTHER" id="PTHR28012">
    <property type="entry name" value="NUCLEAR FUSION PROTEIN KAR5"/>
    <property type="match status" value="1"/>
</dbReference>
<evidence type="ECO:0000256" key="5">
    <source>
        <dbReference type="ARBA" id="ARBA00022729"/>
    </source>
</evidence>
<dbReference type="PANTHER" id="PTHR28012:SF1">
    <property type="entry name" value="NUCLEAR FUSION PROTEIN KAR5"/>
    <property type="match status" value="1"/>
</dbReference>